<gene>
    <name evidence="1" type="ORF">GGE16_003306</name>
</gene>
<protein>
    <submittedName>
        <fullName evidence="1">Histone H3/H4</fullName>
    </submittedName>
</protein>
<sequence length="64" mass="7339">MAETTAAQAKFLLPLSFVRRLLNKVRNRCRGSKPVDKAFSDFSWAFFVEKLDESKKCGNHRSTC</sequence>
<proteinExistence type="predicted"/>
<name>A0AAE2ML75_RHILE</name>
<dbReference type="EMBL" id="JACIGO010000003">
    <property type="protein sequence ID" value="MBB4291247.1"/>
    <property type="molecule type" value="Genomic_DNA"/>
</dbReference>
<dbReference type="AlphaFoldDB" id="A0AAE2ML75"/>
<comment type="caution">
    <text evidence="1">The sequence shown here is derived from an EMBL/GenBank/DDBJ whole genome shotgun (WGS) entry which is preliminary data.</text>
</comment>
<evidence type="ECO:0000313" key="2">
    <source>
        <dbReference type="Proteomes" id="UP000538507"/>
    </source>
</evidence>
<evidence type="ECO:0000313" key="1">
    <source>
        <dbReference type="EMBL" id="MBB4291247.1"/>
    </source>
</evidence>
<reference evidence="1 2" key="1">
    <citation type="submission" date="2020-08" db="EMBL/GenBank/DDBJ databases">
        <title>Genomic Encyclopedia of Type Strains, Phase IV (KMG-V): Genome sequencing to study the core and pangenomes of soil and plant-associated prokaryotes.</title>
        <authorList>
            <person name="Whitman W."/>
        </authorList>
    </citation>
    <scope>NUCLEOTIDE SEQUENCE [LARGE SCALE GENOMIC DNA]</scope>
    <source>
        <strain evidence="1 2">SEMIA 415</strain>
    </source>
</reference>
<accession>A0AAE2ML75</accession>
<organism evidence="1 2">
    <name type="scientific">Rhizobium leguminosarum</name>
    <dbReference type="NCBI Taxonomy" id="384"/>
    <lineage>
        <taxon>Bacteria</taxon>
        <taxon>Pseudomonadati</taxon>
        <taxon>Pseudomonadota</taxon>
        <taxon>Alphaproteobacteria</taxon>
        <taxon>Hyphomicrobiales</taxon>
        <taxon>Rhizobiaceae</taxon>
        <taxon>Rhizobium/Agrobacterium group</taxon>
        <taxon>Rhizobium</taxon>
    </lineage>
</organism>
<dbReference type="Proteomes" id="UP000538507">
    <property type="component" value="Unassembled WGS sequence"/>
</dbReference>
<dbReference type="RefSeq" id="WP_183608099.1">
    <property type="nucleotide sequence ID" value="NZ_JACHAZ010000001.1"/>
</dbReference>